<dbReference type="HOGENOM" id="CLU_016939_0_0_1"/>
<feature type="region of interest" description="Disordered" evidence="1">
    <location>
        <begin position="300"/>
        <end position="378"/>
    </location>
</feature>
<accession>Q74ZS9</accession>
<dbReference type="FunCoup" id="Q74ZS9">
    <property type="interactions" value="173"/>
</dbReference>
<gene>
    <name evidence="2" type="ORF">AGOS_AGR119C</name>
</gene>
<dbReference type="STRING" id="284811.Q74ZS9"/>
<feature type="compositionally biased region" description="Low complexity" evidence="1">
    <location>
        <begin position="537"/>
        <end position="549"/>
    </location>
</feature>
<dbReference type="AlphaFoldDB" id="Q74ZS9"/>
<feature type="compositionally biased region" description="Polar residues" evidence="1">
    <location>
        <begin position="303"/>
        <end position="315"/>
    </location>
</feature>
<dbReference type="Proteomes" id="UP000000591">
    <property type="component" value="Chromosome VII"/>
</dbReference>
<evidence type="ECO:0000256" key="1">
    <source>
        <dbReference type="SAM" id="MobiDB-lite"/>
    </source>
</evidence>
<feature type="compositionally biased region" description="Acidic residues" evidence="1">
    <location>
        <begin position="334"/>
        <end position="346"/>
    </location>
</feature>
<feature type="region of interest" description="Disordered" evidence="1">
    <location>
        <begin position="519"/>
        <end position="553"/>
    </location>
</feature>
<feature type="compositionally biased region" description="Low complexity" evidence="1">
    <location>
        <begin position="158"/>
        <end position="168"/>
    </location>
</feature>
<feature type="region of interest" description="Disordered" evidence="1">
    <location>
        <begin position="133"/>
        <end position="169"/>
    </location>
</feature>
<feature type="compositionally biased region" description="Polar residues" evidence="1">
    <location>
        <begin position="456"/>
        <end position="466"/>
    </location>
</feature>
<dbReference type="eggNOG" id="ENOG502RH5A">
    <property type="taxonomic scope" value="Eukaryota"/>
</dbReference>
<dbReference type="OrthoDB" id="4069723at2759"/>
<reference evidence="3" key="2">
    <citation type="journal article" date="2013" name="G3 (Bethesda)">
        <title>Genomes of Ashbya fungi isolated from insects reveal four mating-type loci, numerous translocations, lack of transposons, and distinct gene duplications.</title>
        <authorList>
            <person name="Dietrich F.S."/>
            <person name="Voegeli S."/>
            <person name="Kuo S."/>
            <person name="Philippsen P."/>
        </authorList>
    </citation>
    <scope>GENOME REANNOTATION</scope>
    <source>
        <strain evidence="3">ATCC 10895 / CBS 109.51 / FGSC 9923 / NRRL Y-1056</strain>
    </source>
</reference>
<sequence>MRPQKTQLRATADDCGGAIESTSKWKIPHYYKKASSVTQTVISDLNPATSSQQCATYSPTMALNGGNNRINIMNTPVAVQLEDPDQPKTRKGQKAKAKKNGEMVFVNFTVQDTTESPKKPKSSRREKMLRIFKSSEQLKLRPHDLGELAPSLSKEPRSAPASTPASASKRNYSSFLKCGKIGSSINSSAGSAVGKRSGVPSSLHNWKAASSEDVLIKRSSSSVAALHPLRQHTRPQLSRSMSANIMGVNHSRYNSLSPVVSHNSAGSSGAVGAVGEPDSKIDLLKKRFLQTATYLHGDPSDYGTATKSPTGNPHTSKIPMGMDVQDFGSTNMYDDYDDSDEIGEADFDPHYLGTSEDGYKMQLSDNGQDGAATLKPNLHTSDTFSGSYYQVDENDASIAFSKMFTRKRANTGGSLSSFVSNTQTISPYNIPGNISTHSIPSQRYSPIRSHSPGRPRSNTRGSLTHRNTRDLSSAYLSANNVSGLSSQSGAALFNPSEPVVGMDTFIDSQYKSRYGQKKKHDGVCDTRKPYQAPAGFSSTSSTSHASTPSVADAGGLGSGPLSMDLNGFWALERDTSFIHDVYDEQPLPSAKGIQAATIEEDEEVEVDLGSLPNTSNSSKCIELSLEPSTSVGSSSCQYYHETQGFTLINTGLGATTVALPKKDRLKQEETTQHGAMFFGEPLGGYAAAPTDSNLLDAYMDLDLENTLTLLSGENDITGLDVSGEGNMGYSTMYHDGLAPSAATNISPTTLTGAEAHSEDETTSSDVRHTQQAQQVFLHSRSVDADQPQPRVDFYGLNDGKT</sequence>
<feature type="compositionally biased region" description="Polar residues" evidence="1">
    <location>
        <begin position="429"/>
        <end position="444"/>
    </location>
</feature>
<protein>
    <submittedName>
        <fullName evidence="2">AGR119Cp</fullName>
    </submittedName>
</protein>
<feature type="compositionally biased region" description="Basic and acidic residues" evidence="1">
    <location>
        <begin position="136"/>
        <end position="146"/>
    </location>
</feature>
<dbReference type="OMA" id="SKWKIPH"/>
<organism evidence="2 3">
    <name type="scientific">Eremothecium gossypii (strain ATCC 10895 / CBS 109.51 / FGSC 9923 / NRRL Y-1056)</name>
    <name type="common">Yeast</name>
    <name type="synonym">Ashbya gossypii</name>
    <dbReference type="NCBI Taxonomy" id="284811"/>
    <lineage>
        <taxon>Eukaryota</taxon>
        <taxon>Fungi</taxon>
        <taxon>Dikarya</taxon>
        <taxon>Ascomycota</taxon>
        <taxon>Saccharomycotina</taxon>
        <taxon>Saccharomycetes</taxon>
        <taxon>Saccharomycetales</taxon>
        <taxon>Saccharomycetaceae</taxon>
        <taxon>Eremothecium</taxon>
    </lineage>
</organism>
<reference evidence="2 3" key="1">
    <citation type="journal article" date="2004" name="Science">
        <title>The Ashbya gossypii genome as a tool for mapping the ancient Saccharomyces cerevisiae genome.</title>
        <authorList>
            <person name="Dietrich F.S."/>
            <person name="Voegeli S."/>
            <person name="Brachat S."/>
            <person name="Lerch A."/>
            <person name="Gates K."/>
            <person name="Steiner S."/>
            <person name="Mohr C."/>
            <person name="Pohlmann R."/>
            <person name="Luedi P."/>
            <person name="Choi S."/>
            <person name="Wing R.A."/>
            <person name="Flavier A."/>
            <person name="Gaffney T.D."/>
            <person name="Philippsen P."/>
        </authorList>
    </citation>
    <scope>NUCLEOTIDE SEQUENCE [LARGE SCALE GENOMIC DNA]</scope>
    <source>
        <strain evidence="3">ATCC 10895 / CBS 109.51 / FGSC 9923 / NRRL Y-1056</strain>
    </source>
</reference>
<keyword evidence="3" id="KW-1185">Reference proteome</keyword>
<dbReference type="InParanoid" id="Q74ZS9"/>
<dbReference type="RefSeq" id="NP_986785.1">
    <property type="nucleotide sequence ID" value="NM_211847.1"/>
</dbReference>
<feature type="region of interest" description="Disordered" evidence="1">
    <location>
        <begin position="429"/>
        <end position="466"/>
    </location>
</feature>
<evidence type="ECO:0000313" key="2">
    <source>
        <dbReference type="EMBL" id="AAS54609.1"/>
    </source>
</evidence>
<evidence type="ECO:0000313" key="3">
    <source>
        <dbReference type="Proteomes" id="UP000000591"/>
    </source>
</evidence>
<proteinExistence type="predicted"/>
<name>Q74ZS9_EREGS</name>
<feature type="region of interest" description="Disordered" evidence="1">
    <location>
        <begin position="743"/>
        <end position="801"/>
    </location>
</feature>
<dbReference type="EMBL" id="AE016820">
    <property type="protein sequence ID" value="AAS54609.1"/>
    <property type="molecule type" value="Genomic_DNA"/>
</dbReference>
<dbReference type="GeneID" id="4623087"/>
<dbReference type="KEGG" id="ago:AGOS_AGR119C"/>